<dbReference type="EMBL" id="BTRK01000002">
    <property type="protein sequence ID" value="GMR36674.1"/>
    <property type="molecule type" value="Genomic_DNA"/>
</dbReference>
<gene>
    <name evidence="15" type="ORF">PMAYCL1PPCAC_06869</name>
</gene>
<evidence type="ECO:0000256" key="13">
    <source>
        <dbReference type="SAM" id="Coils"/>
    </source>
</evidence>
<dbReference type="GO" id="GO:0005739">
    <property type="term" value="C:mitochondrion"/>
    <property type="evidence" value="ECO:0007669"/>
    <property type="project" value="TreeGrafter"/>
</dbReference>
<dbReference type="SMART" id="SM00836">
    <property type="entry name" value="DALR_1"/>
    <property type="match status" value="1"/>
</dbReference>
<dbReference type="EC" id="6.1.1.19" evidence="2"/>
<evidence type="ECO:0000256" key="5">
    <source>
        <dbReference type="ARBA" id="ARBA00022840"/>
    </source>
</evidence>
<comment type="catalytic activity">
    <reaction evidence="10">
        <text>tRNA(Arg) + L-arginine + ATP = L-arginyl-tRNA(Arg) + AMP + diphosphate</text>
        <dbReference type="Rhea" id="RHEA:20301"/>
        <dbReference type="Rhea" id="RHEA-COMP:9658"/>
        <dbReference type="Rhea" id="RHEA-COMP:9673"/>
        <dbReference type="ChEBI" id="CHEBI:30616"/>
        <dbReference type="ChEBI" id="CHEBI:32682"/>
        <dbReference type="ChEBI" id="CHEBI:33019"/>
        <dbReference type="ChEBI" id="CHEBI:78442"/>
        <dbReference type="ChEBI" id="CHEBI:78513"/>
        <dbReference type="ChEBI" id="CHEBI:456215"/>
        <dbReference type="EC" id="6.1.1.19"/>
    </reaction>
</comment>
<dbReference type="InterPro" id="IPR014729">
    <property type="entry name" value="Rossmann-like_a/b/a_fold"/>
</dbReference>
<evidence type="ECO:0000313" key="15">
    <source>
        <dbReference type="EMBL" id="GMR36674.1"/>
    </source>
</evidence>
<keyword evidence="5 12" id="KW-0067">ATP-binding</keyword>
<feature type="domain" description="DALR anticodon binding" evidence="14">
    <location>
        <begin position="372"/>
        <end position="487"/>
    </location>
</feature>
<dbReference type="Gene3D" id="3.40.50.620">
    <property type="entry name" value="HUPs"/>
    <property type="match status" value="1"/>
</dbReference>
<evidence type="ECO:0000256" key="3">
    <source>
        <dbReference type="ARBA" id="ARBA00022598"/>
    </source>
</evidence>
<evidence type="ECO:0000256" key="6">
    <source>
        <dbReference type="ARBA" id="ARBA00022917"/>
    </source>
</evidence>
<dbReference type="GO" id="GO:0006420">
    <property type="term" value="P:arginyl-tRNA aminoacylation"/>
    <property type="evidence" value="ECO:0007669"/>
    <property type="project" value="InterPro"/>
</dbReference>
<keyword evidence="13" id="KW-0175">Coiled coil</keyword>
<dbReference type="InterPro" id="IPR001412">
    <property type="entry name" value="aa-tRNA-synth_I_CS"/>
</dbReference>
<evidence type="ECO:0000256" key="1">
    <source>
        <dbReference type="ARBA" id="ARBA00005594"/>
    </source>
</evidence>
<evidence type="ECO:0000256" key="8">
    <source>
        <dbReference type="ARBA" id="ARBA00033033"/>
    </source>
</evidence>
<dbReference type="PRINTS" id="PR01038">
    <property type="entry name" value="TRNASYNTHARG"/>
</dbReference>
<dbReference type="GO" id="GO:0032543">
    <property type="term" value="P:mitochondrial translation"/>
    <property type="evidence" value="ECO:0007669"/>
    <property type="project" value="TreeGrafter"/>
</dbReference>
<keyword evidence="7 12" id="KW-0030">Aminoacyl-tRNA synthetase</keyword>
<comment type="similarity">
    <text evidence="1 12">Belongs to the class-I aminoacyl-tRNA synthetase family.</text>
</comment>
<dbReference type="Pfam" id="PF05746">
    <property type="entry name" value="DALR_1"/>
    <property type="match status" value="1"/>
</dbReference>
<evidence type="ECO:0000256" key="9">
    <source>
        <dbReference type="ARBA" id="ARBA00039495"/>
    </source>
</evidence>
<evidence type="ECO:0000256" key="7">
    <source>
        <dbReference type="ARBA" id="ARBA00023146"/>
    </source>
</evidence>
<evidence type="ECO:0000256" key="10">
    <source>
        <dbReference type="ARBA" id="ARBA00049339"/>
    </source>
</evidence>
<dbReference type="SUPFAM" id="SSF47323">
    <property type="entry name" value="Anticodon-binding domain of a subclass of class I aminoacyl-tRNA synthetases"/>
    <property type="match status" value="1"/>
</dbReference>
<feature type="coiled-coil region" evidence="13">
    <location>
        <begin position="121"/>
        <end position="155"/>
    </location>
</feature>
<dbReference type="PROSITE" id="PS00178">
    <property type="entry name" value="AA_TRNA_LIGASE_I"/>
    <property type="match status" value="1"/>
</dbReference>
<evidence type="ECO:0000256" key="2">
    <source>
        <dbReference type="ARBA" id="ARBA00012837"/>
    </source>
</evidence>
<dbReference type="InterPro" id="IPR009080">
    <property type="entry name" value="tRNAsynth_Ia_anticodon-bd"/>
</dbReference>
<dbReference type="SUPFAM" id="SSF52374">
    <property type="entry name" value="Nucleotidylyl transferase"/>
    <property type="match status" value="1"/>
</dbReference>
<feature type="non-terminal residue" evidence="15">
    <location>
        <position position="1"/>
    </location>
</feature>
<dbReference type="Proteomes" id="UP001328107">
    <property type="component" value="Unassembled WGS sequence"/>
</dbReference>
<dbReference type="InterPro" id="IPR035684">
    <property type="entry name" value="ArgRS_core"/>
</dbReference>
<dbReference type="InterPro" id="IPR001278">
    <property type="entry name" value="Arg-tRNA-ligase"/>
</dbReference>
<dbReference type="Gene3D" id="1.10.730.10">
    <property type="entry name" value="Isoleucyl-tRNA Synthetase, Domain 1"/>
    <property type="match status" value="1"/>
</dbReference>
<proteinExistence type="inferred from homology"/>
<comment type="function">
    <text evidence="11">Catalyzes the attachment of arginine to tRNA(Arg) in a two-step reaction: arginine is first activated by ATP to form Arg-AMP and then transferred to the acceptor end of tRNA(Arg).</text>
</comment>
<name>A0AAN4ZBN4_9BILA</name>
<evidence type="ECO:0000313" key="16">
    <source>
        <dbReference type="Proteomes" id="UP001328107"/>
    </source>
</evidence>
<dbReference type="PANTHER" id="PTHR11956:SF11">
    <property type="entry name" value="ARGININE--TRNA LIGASE, MITOCHONDRIAL-RELATED"/>
    <property type="match status" value="1"/>
</dbReference>
<evidence type="ECO:0000256" key="12">
    <source>
        <dbReference type="RuleBase" id="RU363038"/>
    </source>
</evidence>
<dbReference type="InterPro" id="IPR008909">
    <property type="entry name" value="DALR_anticod-bd"/>
</dbReference>
<dbReference type="AlphaFoldDB" id="A0AAN4ZBN4"/>
<dbReference type="PANTHER" id="PTHR11956">
    <property type="entry name" value="ARGINYL-TRNA SYNTHETASE"/>
    <property type="match status" value="1"/>
</dbReference>
<keyword evidence="4 12" id="KW-0547">Nucleotide-binding</keyword>
<dbReference type="GO" id="GO:0005524">
    <property type="term" value="F:ATP binding"/>
    <property type="evidence" value="ECO:0007669"/>
    <property type="project" value="UniProtKB-KW"/>
</dbReference>
<keyword evidence="6 12" id="KW-0648">Protein biosynthesis</keyword>
<dbReference type="Pfam" id="PF00750">
    <property type="entry name" value="tRNA-synt_1d"/>
    <property type="match status" value="1"/>
</dbReference>
<organism evidence="15 16">
    <name type="scientific">Pristionchus mayeri</name>
    <dbReference type="NCBI Taxonomy" id="1317129"/>
    <lineage>
        <taxon>Eukaryota</taxon>
        <taxon>Metazoa</taxon>
        <taxon>Ecdysozoa</taxon>
        <taxon>Nematoda</taxon>
        <taxon>Chromadorea</taxon>
        <taxon>Rhabditida</taxon>
        <taxon>Rhabditina</taxon>
        <taxon>Diplogasteromorpha</taxon>
        <taxon>Diplogasteroidea</taxon>
        <taxon>Neodiplogasteridae</taxon>
        <taxon>Pristionchus</taxon>
    </lineage>
</organism>
<dbReference type="GO" id="GO:0004814">
    <property type="term" value="F:arginine-tRNA ligase activity"/>
    <property type="evidence" value="ECO:0007669"/>
    <property type="project" value="UniProtKB-EC"/>
</dbReference>
<evidence type="ECO:0000256" key="11">
    <source>
        <dbReference type="ARBA" id="ARBA00049595"/>
    </source>
</evidence>
<sequence length="487" mass="55147">GVSLSQLRQHGLIQLLKKANTDRAHKIVVDYSSPNIAKRFHVGNLRSTLIGRYTAKLNSSIGHDVHSINYLGDWGRQMALIIAYWPHVRPSDSYWNSIGDGERVRLLTDCYVVGSRAVESDEQLKEDVRNIRKRMEQINTEEEAENEEMKEWKEIVRISMNHLNHFYSLLDCQFDSWMSQSDEVRRAQSLVADLLHKGLAATNEEGTLMKDGEGFHRLGRSDGTTLYLTRDISSLLHRNALHNADEYIYVAERAQRNHFATLKRVMELIGHEDLATKITHLSYGRVKGLSTRKGRTEAVEEILENGKELAAEWMDKSSSTKEVSAREREETTSKLAISSLVLTEMRRARNSDYEFTWRRAFDPSAGNNALFLHSKYSRLCSLEETNRELMEGVNEYPILEEASSIPLISSLLSLHSSALSSSHSMESHELTNSLLSLARECAKAADILSVEGSEENAAKSRLALFHLAKRTMEEAMGILGIPLVTKM</sequence>
<evidence type="ECO:0000259" key="14">
    <source>
        <dbReference type="SMART" id="SM00836"/>
    </source>
</evidence>
<evidence type="ECO:0000256" key="4">
    <source>
        <dbReference type="ARBA" id="ARBA00022741"/>
    </source>
</evidence>
<protein>
    <recommendedName>
        <fullName evidence="9">Probable arginine--tRNA ligase, mitochondrial</fullName>
        <ecNumber evidence="2">6.1.1.19</ecNumber>
    </recommendedName>
    <alternativeName>
        <fullName evidence="8">Arginyl-tRNA synthetase</fullName>
    </alternativeName>
</protein>
<keyword evidence="16" id="KW-1185">Reference proteome</keyword>
<reference evidence="16" key="1">
    <citation type="submission" date="2022-10" db="EMBL/GenBank/DDBJ databases">
        <title>Genome assembly of Pristionchus species.</title>
        <authorList>
            <person name="Yoshida K."/>
            <person name="Sommer R.J."/>
        </authorList>
    </citation>
    <scope>NUCLEOTIDE SEQUENCE [LARGE SCALE GENOMIC DNA]</scope>
    <source>
        <strain evidence="16">RS5460</strain>
    </source>
</reference>
<accession>A0AAN4ZBN4</accession>
<comment type="caution">
    <text evidence="15">The sequence shown here is derived from an EMBL/GenBank/DDBJ whole genome shotgun (WGS) entry which is preliminary data.</text>
</comment>
<keyword evidence="3 12" id="KW-0436">Ligase</keyword>